<dbReference type="Proteomes" id="UP000517694">
    <property type="component" value="Unassembled WGS sequence"/>
</dbReference>
<evidence type="ECO:0000313" key="2">
    <source>
        <dbReference type="Proteomes" id="UP000517694"/>
    </source>
</evidence>
<sequence>MAQHADRQPDFQQECLELLAGAVSAGDADPQHGALLEDRVRIAQGEEQIFRTQLTQGPDGTLVRYPHRNPDEFEALRAAWGFQPLERYIEQVAAGVG</sequence>
<evidence type="ECO:0000313" key="1">
    <source>
        <dbReference type="EMBL" id="MBC2866388.1"/>
    </source>
</evidence>
<dbReference type="Pfam" id="PF20329">
    <property type="entry name" value="DUF6624"/>
    <property type="match status" value="1"/>
</dbReference>
<proteinExistence type="predicted"/>
<organism evidence="1 2">
    <name type="scientific">Streptomyces mexicanus</name>
    <dbReference type="NCBI Taxonomy" id="178566"/>
    <lineage>
        <taxon>Bacteria</taxon>
        <taxon>Bacillati</taxon>
        <taxon>Actinomycetota</taxon>
        <taxon>Actinomycetes</taxon>
        <taxon>Kitasatosporales</taxon>
        <taxon>Streptomycetaceae</taxon>
        <taxon>Streptomyces</taxon>
    </lineage>
</organism>
<dbReference type="OrthoDB" id="22038at2"/>
<comment type="caution">
    <text evidence="1">The sequence shown here is derived from an EMBL/GenBank/DDBJ whole genome shotgun (WGS) entry which is preliminary data.</text>
</comment>
<name>A0A7X1I2D5_9ACTN</name>
<accession>A0A7X1I2D5</accession>
<reference evidence="1 2" key="1">
    <citation type="submission" date="2020-08" db="EMBL/GenBank/DDBJ databases">
        <title>Whole-Genome Sequence of French Clinical Streptomyces mexicanus Strain Q0842.</title>
        <authorList>
            <person name="Boxberger M."/>
            <person name="La Scola B."/>
        </authorList>
    </citation>
    <scope>NUCLEOTIDE SEQUENCE [LARGE SCALE GENOMIC DNA]</scope>
    <source>
        <strain evidence="1 2">Marseille-Q0842</strain>
    </source>
</reference>
<keyword evidence="2" id="KW-1185">Reference proteome</keyword>
<dbReference type="AlphaFoldDB" id="A0A7X1I2D5"/>
<gene>
    <name evidence="1" type="ORF">H1R13_15795</name>
</gene>
<dbReference type="InterPro" id="IPR046732">
    <property type="entry name" value="DUF6624"/>
</dbReference>
<dbReference type="RefSeq" id="WP_159674248.1">
    <property type="nucleotide sequence ID" value="NZ_JACMHY010000005.1"/>
</dbReference>
<protein>
    <submittedName>
        <fullName evidence="1">Uncharacterized protein</fullName>
    </submittedName>
</protein>
<dbReference type="EMBL" id="JACMHY010000005">
    <property type="protein sequence ID" value="MBC2866388.1"/>
    <property type="molecule type" value="Genomic_DNA"/>
</dbReference>